<name>A0A6A6XIR6_9PLEO</name>
<dbReference type="Proteomes" id="UP000799757">
    <property type="component" value="Unassembled WGS sequence"/>
</dbReference>
<dbReference type="AlphaFoldDB" id="A0A6A6XIR6"/>
<keyword evidence="2" id="KW-1185">Reference proteome</keyword>
<sequence>MRLHHLSRASSVLLLPARNGALKPAADQNSNRQRLLTLRTSARQLIEPTIATIATFARPTEEEAADMACPPSCGRAVSGKSLKTEYPSSMPVLTSADPDWLSRRPRIHFLGNPLTNSILAYPARCVVGDNKLSSRGGNGLARFPVPLPLQSKTHFPPLSYRQHLVLHQRLLPALLSTSSRLMLIA</sequence>
<organism evidence="1 2">
    <name type="scientific">Melanomma pulvis-pyrius CBS 109.77</name>
    <dbReference type="NCBI Taxonomy" id="1314802"/>
    <lineage>
        <taxon>Eukaryota</taxon>
        <taxon>Fungi</taxon>
        <taxon>Dikarya</taxon>
        <taxon>Ascomycota</taxon>
        <taxon>Pezizomycotina</taxon>
        <taxon>Dothideomycetes</taxon>
        <taxon>Pleosporomycetidae</taxon>
        <taxon>Pleosporales</taxon>
        <taxon>Melanommataceae</taxon>
        <taxon>Melanomma</taxon>
    </lineage>
</organism>
<protein>
    <submittedName>
        <fullName evidence="1">Uncharacterized protein</fullName>
    </submittedName>
</protein>
<accession>A0A6A6XIR6</accession>
<proteinExistence type="predicted"/>
<evidence type="ECO:0000313" key="2">
    <source>
        <dbReference type="Proteomes" id="UP000799757"/>
    </source>
</evidence>
<reference evidence="1" key="1">
    <citation type="journal article" date="2020" name="Stud. Mycol.">
        <title>101 Dothideomycetes genomes: a test case for predicting lifestyles and emergence of pathogens.</title>
        <authorList>
            <person name="Haridas S."/>
            <person name="Albert R."/>
            <person name="Binder M."/>
            <person name="Bloem J."/>
            <person name="Labutti K."/>
            <person name="Salamov A."/>
            <person name="Andreopoulos B."/>
            <person name="Baker S."/>
            <person name="Barry K."/>
            <person name="Bills G."/>
            <person name="Bluhm B."/>
            <person name="Cannon C."/>
            <person name="Castanera R."/>
            <person name="Culley D."/>
            <person name="Daum C."/>
            <person name="Ezra D."/>
            <person name="Gonzalez J."/>
            <person name="Henrissat B."/>
            <person name="Kuo A."/>
            <person name="Liang C."/>
            <person name="Lipzen A."/>
            <person name="Lutzoni F."/>
            <person name="Magnuson J."/>
            <person name="Mondo S."/>
            <person name="Nolan M."/>
            <person name="Ohm R."/>
            <person name="Pangilinan J."/>
            <person name="Park H.-J."/>
            <person name="Ramirez L."/>
            <person name="Alfaro M."/>
            <person name="Sun H."/>
            <person name="Tritt A."/>
            <person name="Yoshinaga Y."/>
            <person name="Zwiers L.-H."/>
            <person name="Turgeon B."/>
            <person name="Goodwin S."/>
            <person name="Spatafora J."/>
            <person name="Crous P."/>
            <person name="Grigoriev I."/>
        </authorList>
    </citation>
    <scope>NUCLEOTIDE SEQUENCE</scope>
    <source>
        <strain evidence="1">CBS 109.77</strain>
    </source>
</reference>
<dbReference type="EMBL" id="MU001834">
    <property type="protein sequence ID" value="KAF2796311.1"/>
    <property type="molecule type" value="Genomic_DNA"/>
</dbReference>
<evidence type="ECO:0000313" key="1">
    <source>
        <dbReference type="EMBL" id="KAF2796311.1"/>
    </source>
</evidence>
<gene>
    <name evidence="1" type="ORF">K505DRAFT_164625</name>
</gene>